<sequence length="67" mass="7641">LSFFFLYFNVDNGYLEGLVRGFKAGILSQADYLNLVQCETLEDLKDSRKAAPEHRLCLLGVCREDPK</sequence>
<evidence type="ECO:0000313" key="2">
    <source>
        <dbReference type="Proteomes" id="UP000261560"/>
    </source>
</evidence>
<dbReference type="STRING" id="30732.ENSOMEP00000015377"/>
<reference evidence="1" key="2">
    <citation type="submission" date="2025-09" db="UniProtKB">
        <authorList>
            <consortium name="Ensembl"/>
        </authorList>
    </citation>
    <scope>IDENTIFICATION</scope>
</reference>
<dbReference type="InterPro" id="IPR016727">
    <property type="entry name" value="ATPase_V0-cplx_dsu"/>
</dbReference>
<evidence type="ECO:0000313" key="1">
    <source>
        <dbReference type="Ensembl" id="ENSOMEP00000015377.1"/>
    </source>
</evidence>
<organism evidence="1 2">
    <name type="scientific">Oryzias melastigma</name>
    <name type="common">Marine medaka</name>
    <dbReference type="NCBI Taxonomy" id="30732"/>
    <lineage>
        <taxon>Eukaryota</taxon>
        <taxon>Metazoa</taxon>
        <taxon>Chordata</taxon>
        <taxon>Craniata</taxon>
        <taxon>Vertebrata</taxon>
        <taxon>Euteleostomi</taxon>
        <taxon>Actinopterygii</taxon>
        <taxon>Neopterygii</taxon>
        <taxon>Teleostei</taxon>
        <taxon>Neoteleostei</taxon>
        <taxon>Acanthomorphata</taxon>
        <taxon>Ovalentaria</taxon>
        <taxon>Atherinomorphae</taxon>
        <taxon>Beloniformes</taxon>
        <taxon>Adrianichthyidae</taxon>
        <taxon>Oryziinae</taxon>
        <taxon>Oryzias</taxon>
    </lineage>
</organism>
<proteinExistence type="predicted"/>
<reference evidence="1" key="1">
    <citation type="submission" date="2025-08" db="UniProtKB">
        <authorList>
            <consortium name="Ensembl"/>
        </authorList>
    </citation>
    <scope>IDENTIFICATION</scope>
</reference>
<dbReference type="Ensembl" id="ENSOMET00000023954.1">
    <property type="protein sequence ID" value="ENSOMEP00000015377.1"/>
    <property type="gene ID" value="ENSOMEG00000016957.1"/>
</dbReference>
<dbReference type="InterPro" id="IPR002843">
    <property type="entry name" value="ATPase_V0-cplx_csu/dsu"/>
</dbReference>
<accession>A0A3B3CE96</accession>
<dbReference type="InterPro" id="IPR036079">
    <property type="entry name" value="ATPase_csu/dsu_sf"/>
</dbReference>
<dbReference type="AlphaFoldDB" id="A0A3B3CE96"/>
<dbReference type="GO" id="GO:0033179">
    <property type="term" value="C:proton-transporting V-type ATPase, V0 domain"/>
    <property type="evidence" value="ECO:0007669"/>
    <property type="project" value="InterPro"/>
</dbReference>
<dbReference type="Pfam" id="PF01992">
    <property type="entry name" value="vATP-synt_AC39"/>
    <property type="match status" value="1"/>
</dbReference>
<keyword evidence="2" id="KW-1185">Reference proteome</keyword>
<protein>
    <submittedName>
        <fullName evidence="1">Uncharacterized protein</fullName>
    </submittedName>
</protein>
<dbReference type="SUPFAM" id="SSF103486">
    <property type="entry name" value="V-type ATP synthase subunit C"/>
    <property type="match status" value="1"/>
</dbReference>
<dbReference type="GeneTree" id="ENSGT00390000002200"/>
<name>A0A3B3CE96_ORYME</name>
<dbReference type="PANTHER" id="PTHR11028">
    <property type="entry name" value="VACUOLAR ATP SYNTHASE SUBUNIT AC39"/>
    <property type="match status" value="1"/>
</dbReference>
<dbReference type="PaxDb" id="30732-ENSOMEP00000015377"/>
<dbReference type="GO" id="GO:0046961">
    <property type="term" value="F:proton-transporting ATPase activity, rotational mechanism"/>
    <property type="evidence" value="ECO:0007669"/>
    <property type="project" value="InterPro"/>
</dbReference>
<dbReference type="Proteomes" id="UP000261560">
    <property type="component" value="Unplaced"/>
</dbReference>